<feature type="transmembrane region" description="Helical" evidence="1">
    <location>
        <begin position="192"/>
        <end position="214"/>
    </location>
</feature>
<dbReference type="Proteomes" id="UP001319045">
    <property type="component" value="Chromosome"/>
</dbReference>
<evidence type="ECO:0000313" key="4">
    <source>
        <dbReference type="Proteomes" id="UP001319045"/>
    </source>
</evidence>
<evidence type="ECO:0000259" key="2">
    <source>
        <dbReference type="Pfam" id="PF07786"/>
    </source>
</evidence>
<sequence>MEKQRLISLDVLRGLTVALMITVNNGGGKMIYSTLEHSKWNGMTPCDLVFPFFLFIMGISTFLSFKKSNFTWSKTTARKIAKRTIMMFAIGLLINWFGLLLSGKGLDFAHLRVWGVMQRIALCYLAVSIFALSFKHKYIPITIVVLLAGYAAILVFGNGYAYDSHLNILSKVDTSIFGYDHLYHKSPVDPEGLLSTISAIAHTMIGFYCGKLMASAKDTEDKVMKFLIAGGILVIIGYLVSFGLPLNKRIWSPSYVCMTCGLAAICQGLLMYYIDIKGVAKEKLNMALIFGTNPLFLYVVSELVSIIFGATGLKLGIYNGINTVVINPYVASLVYAILFMLLHALMGYPLWKKHIFIKL</sequence>
<proteinExistence type="predicted"/>
<evidence type="ECO:0000313" key="3">
    <source>
        <dbReference type="EMBL" id="BCS86258.1"/>
    </source>
</evidence>
<keyword evidence="1" id="KW-0472">Membrane</keyword>
<keyword evidence="1" id="KW-1133">Transmembrane helix</keyword>
<organism evidence="3 4">
    <name type="scientific">Prevotella herbatica</name>
    <dbReference type="NCBI Taxonomy" id="2801997"/>
    <lineage>
        <taxon>Bacteria</taxon>
        <taxon>Pseudomonadati</taxon>
        <taxon>Bacteroidota</taxon>
        <taxon>Bacteroidia</taxon>
        <taxon>Bacteroidales</taxon>
        <taxon>Prevotellaceae</taxon>
        <taxon>Prevotella</taxon>
    </lineage>
</organism>
<keyword evidence="4" id="KW-1185">Reference proteome</keyword>
<feature type="domain" description="Heparan-alpha-glucosaminide N-acetyltransferase catalytic" evidence="2">
    <location>
        <begin position="5"/>
        <end position="151"/>
    </location>
</feature>
<evidence type="ECO:0000256" key="1">
    <source>
        <dbReference type="SAM" id="Phobius"/>
    </source>
</evidence>
<dbReference type="PANTHER" id="PTHR31061">
    <property type="entry name" value="LD22376P"/>
    <property type="match status" value="1"/>
</dbReference>
<dbReference type="RefSeq" id="WP_207153825.1">
    <property type="nucleotide sequence ID" value="NZ_AP024484.1"/>
</dbReference>
<dbReference type="EMBL" id="AP024484">
    <property type="protein sequence ID" value="BCS86258.1"/>
    <property type="molecule type" value="Genomic_DNA"/>
</dbReference>
<accession>A0ABN6EK29</accession>
<gene>
    <name evidence="3" type="ORF">prwr041_21510</name>
</gene>
<dbReference type="PANTHER" id="PTHR31061:SF24">
    <property type="entry name" value="LD22376P"/>
    <property type="match status" value="1"/>
</dbReference>
<feature type="transmembrane region" description="Helical" evidence="1">
    <location>
        <begin position="329"/>
        <end position="351"/>
    </location>
</feature>
<feature type="transmembrane region" description="Helical" evidence="1">
    <location>
        <begin position="12"/>
        <end position="28"/>
    </location>
</feature>
<feature type="transmembrane region" description="Helical" evidence="1">
    <location>
        <begin position="226"/>
        <end position="244"/>
    </location>
</feature>
<reference evidence="3 4" key="1">
    <citation type="journal article" date="2022" name="Int. J. Syst. Evol. Microbiol.">
        <title>Prevotella herbatica sp. nov., a plant polysaccharide-decomposing anaerobic bacterium isolated from a methanogenic reactor.</title>
        <authorList>
            <person name="Uek A."/>
            <person name="Tonouchi A."/>
            <person name="Kaku N."/>
            <person name="Ueki K."/>
        </authorList>
    </citation>
    <scope>NUCLEOTIDE SEQUENCE [LARGE SCALE GENOMIC DNA]</scope>
    <source>
        <strain evidence="3 4">WR041</strain>
    </source>
</reference>
<feature type="transmembrane region" description="Helical" evidence="1">
    <location>
        <begin position="250"/>
        <end position="274"/>
    </location>
</feature>
<protein>
    <submittedName>
        <fullName evidence="3">Membrane protein</fullName>
    </submittedName>
</protein>
<feature type="transmembrane region" description="Helical" evidence="1">
    <location>
        <begin position="48"/>
        <end position="65"/>
    </location>
</feature>
<feature type="transmembrane region" description="Helical" evidence="1">
    <location>
        <begin position="295"/>
        <end position="317"/>
    </location>
</feature>
<name>A0ABN6EK29_9BACT</name>
<feature type="transmembrane region" description="Helical" evidence="1">
    <location>
        <begin position="113"/>
        <end position="134"/>
    </location>
</feature>
<feature type="transmembrane region" description="Helical" evidence="1">
    <location>
        <begin position="85"/>
        <end position="101"/>
    </location>
</feature>
<dbReference type="Pfam" id="PF07786">
    <property type="entry name" value="HGSNAT_cat"/>
    <property type="match status" value="1"/>
</dbReference>
<dbReference type="InterPro" id="IPR012429">
    <property type="entry name" value="HGSNAT_cat"/>
</dbReference>
<keyword evidence="1" id="KW-0812">Transmembrane</keyword>
<feature type="transmembrane region" description="Helical" evidence="1">
    <location>
        <begin position="141"/>
        <end position="162"/>
    </location>
</feature>